<dbReference type="InterPro" id="IPR027443">
    <property type="entry name" value="IPNS-like_sf"/>
</dbReference>
<protein>
    <recommendedName>
        <fullName evidence="5">Aspartyl/asparaginy/proline hydroxylase domain-containing protein</fullName>
    </recommendedName>
</protein>
<comment type="similarity">
    <text evidence="1">Belongs to the aspartyl/asparaginyl beta-hydroxylase family.</text>
</comment>
<dbReference type="InterPro" id="IPR051821">
    <property type="entry name" value="Asp/Asn_beta-hydroxylase"/>
</dbReference>
<dbReference type="EMBL" id="BRXZ01002481">
    <property type="protein sequence ID" value="GMH63052.1"/>
    <property type="molecule type" value="Genomic_DNA"/>
</dbReference>
<dbReference type="GO" id="GO:0016020">
    <property type="term" value="C:membrane"/>
    <property type="evidence" value="ECO:0007669"/>
    <property type="project" value="TreeGrafter"/>
</dbReference>
<dbReference type="Pfam" id="PF05118">
    <property type="entry name" value="Asp_Arg_Hydrox"/>
    <property type="match status" value="1"/>
</dbReference>
<feature type="domain" description="Aspartyl/asparaginy/proline hydroxylase" evidence="5">
    <location>
        <begin position="195"/>
        <end position="277"/>
    </location>
</feature>
<evidence type="ECO:0000259" key="5">
    <source>
        <dbReference type="Pfam" id="PF05118"/>
    </source>
</evidence>
<evidence type="ECO:0000256" key="2">
    <source>
        <dbReference type="ARBA" id="ARBA00022964"/>
    </source>
</evidence>
<dbReference type="InterPro" id="IPR007803">
    <property type="entry name" value="Asp/Arg/Pro-Hydrxlase"/>
</dbReference>
<proteinExistence type="inferred from homology"/>
<evidence type="ECO:0000256" key="1">
    <source>
        <dbReference type="ARBA" id="ARBA00007730"/>
    </source>
</evidence>
<dbReference type="PANTHER" id="PTHR46332:SF5">
    <property type="entry name" value="ASPARTATE BETA-HYDROXYLASE DOMAIN CONTAINING 2"/>
    <property type="match status" value="1"/>
</dbReference>
<dbReference type="PANTHER" id="PTHR46332">
    <property type="entry name" value="ASPARTATE BETA-HYDROXYLASE DOMAIN-CONTAINING PROTEIN 2"/>
    <property type="match status" value="1"/>
</dbReference>
<keyword evidence="3" id="KW-0560">Oxidoreductase</keyword>
<dbReference type="OrthoDB" id="438431at2759"/>
<dbReference type="GO" id="GO:0051213">
    <property type="term" value="F:dioxygenase activity"/>
    <property type="evidence" value="ECO:0007669"/>
    <property type="project" value="UniProtKB-KW"/>
</dbReference>
<dbReference type="SUPFAM" id="SSF51197">
    <property type="entry name" value="Clavaminate synthase-like"/>
    <property type="match status" value="1"/>
</dbReference>
<evidence type="ECO:0000256" key="3">
    <source>
        <dbReference type="ARBA" id="ARBA00023002"/>
    </source>
</evidence>
<keyword evidence="2" id="KW-0223">Dioxygenase</keyword>
<dbReference type="Proteomes" id="UP001165082">
    <property type="component" value="Unassembled WGS sequence"/>
</dbReference>
<evidence type="ECO:0000313" key="7">
    <source>
        <dbReference type="Proteomes" id="UP001165082"/>
    </source>
</evidence>
<name>A0A9W7A535_9STRA</name>
<sequence>MSEIASQADKKQAEGDPTSSETEIAAAAAPEEENKVMSAVDAFLAQFYLSKFSKQIALQYMKKIAADPTDDNERVKKWLMRGMNKVVRAPDNCDDWQRGCPDKIPGIRAQPVWDTKDFDWVERIEENFNVILEELVALEGLDVSGFQPYRAPAANDKIKNKSDGVGVEATDAGSWNVFYLSLGKVRSGDIPGIYGHSFFSCLSPKSHITKHNGPTNKKLRCFLPLTCGENARLRVGGVERVPLQRGKILIWDDSFEHESWNDDETSRITLIFDIWNPDLHPKERKFLSFLTNSQLRAQKKIVAASGHEDNFLSVIDRAQYLDVAKEDLWT</sequence>
<gene>
    <name evidence="6" type="ORF">TrRE_jg10209</name>
</gene>
<comment type="caution">
    <text evidence="6">The sequence shown here is derived from an EMBL/GenBank/DDBJ whole genome shotgun (WGS) entry which is preliminary data.</text>
</comment>
<dbReference type="Gene3D" id="2.60.120.330">
    <property type="entry name" value="B-lactam Antibiotic, Isopenicillin N Synthase, Chain"/>
    <property type="match status" value="1"/>
</dbReference>
<feature type="compositionally biased region" description="Low complexity" evidence="4">
    <location>
        <begin position="17"/>
        <end position="29"/>
    </location>
</feature>
<reference evidence="6" key="1">
    <citation type="submission" date="2022-07" db="EMBL/GenBank/DDBJ databases">
        <title>Genome analysis of Parmales, a sister group of diatoms, reveals the evolutionary specialization of diatoms from phago-mixotrophs to photoautotrophs.</title>
        <authorList>
            <person name="Ban H."/>
            <person name="Sato S."/>
            <person name="Yoshikawa S."/>
            <person name="Kazumasa Y."/>
            <person name="Nakamura Y."/>
            <person name="Ichinomiya M."/>
            <person name="Saitoh K."/>
            <person name="Sato N."/>
            <person name="Blanc-Mathieu R."/>
            <person name="Endo H."/>
            <person name="Kuwata A."/>
            <person name="Ogata H."/>
        </authorList>
    </citation>
    <scope>NUCLEOTIDE SEQUENCE</scope>
</reference>
<evidence type="ECO:0000256" key="4">
    <source>
        <dbReference type="SAM" id="MobiDB-lite"/>
    </source>
</evidence>
<dbReference type="AlphaFoldDB" id="A0A9W7A535"/>
<feature type="region of interest" description="Disordered" evidence="4">
    <location>
        <begin position="1"/>
        <end position="31"/>
    </location>
</feature>
<accession>A0A9W7A535</accession>
<evidence type="ECO:0000313" key="6">
    <source>
        <dbReference type="EMBL" id="GMH63052.1"/>
    </source>
</evidence>
<organism evidence="6 7">
    <name type="scientific">Triparma retinervis</name>
    <dbReference type="NCBI Taxonomy" id="2557542"/>
    <lineage>
        <taxon>Eukaryota</taxon>
        <taxon>Sar</taxon>
        <taxon>Stramenopiles</taxon>
        <taxon>Ochrophyta</taxon>
        <taxon>Bolidophyceae</taxon>
        <taxon>Parmales</taxon>
        <taxon>Triparmaceae</taxon>
        <taxon>Triparma</taxon>
    </lineage>
</organism>
<keyword evidence="7" id="KW-1185">Reference proteome</keyword>